<evidence type="ECO:0000256" key="3">
    <source>
        <dbReference type="ARBA" id="ARBA00022692"/>
    </source>
</evidence>
<keyword evidence="4 7" id="KW-1133">Transmembrane helix</keyword>
<feature type="transmembrane region" description="Helical" evidence="7">
    <location>
        <begin position="222"/>
        <end position="246"/>
    </location>
</feature>
<dbReference type="GeneID" id="111292446"/>
<evidence type="ECO:0000256" key="6">
    <source>
        <dbReference type="SAM" id="MobiDB-lite"/>
    </source>
</evidence>
<dbReference type="PANTHER" id="PTHR31113:SF32">
    <property type="entry name" value="UPF0496 PLANT-LIKE PROTEIN"/>
    <property type="match status" value="1"/>
</dbReference>
<proteinExistence type="inferred from homology"/>
<evidence type="ECO:0000313" key="9">
    <source>
        <dbReference type="RefSeq" id="XP_022740580.1"/>
    </source>
</evidence>
<dbReference type="OrthoDB" id="679959at2759"/>
<dbReference type="PANTHER" id="PTHR31113">
    <property type="entry name" value="UPF0496 PROTEIN 3-RELATED"/>
    <property type="match status" value="1"/>
</dbReference>
<dbReference type="Proteomes" id="UP000515121">
    <property type="component" value="Unplaced"/>
</dbReference>
<evidence type="ECO:0000256" key="5">
    <source>
        <dbReference type="ARBA" id="ARBA00023136"/>
    </source>
</evidence>
<accession>A0A6P5YJW6</accession>
<gene>
    <name evidence="9" type="primary">LOC111292446</name>
</gene>
<dbReference type="Pfam" id="PF05055">
    <property type="entry name" value="DUF677"/>
    <property type="match status" value="1"/>
</dbReference>
<comment type="subcellular location">
    <subcellularLocation>
        <location evidence="1">Membrane</location>
    </subcellularLocation>
</comment>
<keyword evidence="3 7" id="KW-0812">Transmembrane</keyword>
<sequence length="392" mass="44885">MMGFQSSKTKGDGPEPSSQVRTDSQFEVELSSYEAACRHDSALQQFNATLQERANSVIGTLAAGLAVQSLSFDSFKEVIGHLLETNQEAVKIILDCQKDKWNNPDLLSLVEEYFENSKTTLDFCTALENCLKRARNNQLIVQLAVKYFDEEGGLQVWTDEKKFVKTLEELRKFKAAEKPFTEEFFLLFDSVRGQQELVLQKLLDRKRILHKKLKSLKTRRRVSYVLFVTIFISVWIFSVVAAAIAAPRVVTALASAMTVPVGSLGKWCNWLWKRYENELKGHEELIATMEFRTGITIYDMENIRLLVSRLEIVIESLLQIADFAHKEEDAVKLAIDEIKRKFEVFMEIIEKLGRQADTCNHDIRKARTVILHMMMRRSGTSTAGCSPWELLQ</sequence>
<dbReference type="InterPro" id="IPR007749">
    <property type="entry name" value="DUF677"/>
</dbReference>
<evidence type="ECO:0000256" key="7">
    <source>
        <dbReference type="SAM" id="Phobius"/>
    </source>
</evidence>
<reference evidence="9" key="1">
    <citation type="submission" date="2025-08" db="UniProtKB">
        <authorList>
            <consortium name="RefSeq"/>
        </authorList>
    </citation>
    <scope>IDENTIFICATION</scope>
    <source>
        <tissue evidence="9">Fruit stalk</tissue>
    </source>
</reference>
<evidence type="ECO:0000256" key="1">
    <source>
        <dbReference type="ARBA" id="ARBA00004370"/>
    </source>
</evidence>
<dbReference type="AlphaFoldDB" id="A0A6P5YJW6"/>
<dbReference type="RefSeq" id="XP_022740580.1">
    <property type="nucleotide sequence ID" value="XM_022884845.1"/>
</dbReference>
<keyword evidence="8" id="KW-1185">Reference proteome</keyword>
<name>A0A6P5YJW6_DURZI</name>
<evidence type="ECO:0000256" key="4">
    <source>
        <dbReference type="ARBA" id="ARBA00022989"/>
    </source>
</evidence>
<feature type="region of interest" description="Disordered" evidence="6">
    <location>
        <begin position="1"/>
        <end position="23"/>
    </location>
</feature>
<evidence type="ECO:0000313" key="8">
    <source>
        <dbReference type="Proteomes" id="UP000515121"/>
    </source>
</evidence>
<dbReference type="GO" id="GO:0016020">
    <property type="term" value="C:membrane"/>
    <property type="evidence" value="ECO:0007669"/>
    <property type="project" value="UniProtKB-SubCell"/>
</dbReference>
<keyword evidence="5 7" id="KW-0472">Membrane</keyword>
<evidence type="ECO:0000256" key="2">
    <source>
        <dbReference type="ARBA" id="ARBA00009074"/>
    </source>
</evidence>
<organism evidence="8 9">
    <name type="scientific">Durio zibethinus</name>
    <name type="common">Durian</name>
    <dbReference type="NCBI Taxonomy" id="66656"/>
    <lineage>
        <taxon>Eukaryota</taxon>
        <taxon>Viridiplantae</taxon>
        <taxon>Streptophyta</taxon>
        <taxon>Embryophyta</taxon>
        <taxon>Tracheophyta</taxon>
        <taxon>Spermatophyta</taxon>
        <taxon>Magnoliopsida</taxon>
        <taxon>eudicotyledons</taxon>
        <taxon>Gunneridae</taxon>
        <taxon>Pentapetalae</taxon>
        <taxon>rosids</taxon>
        <taxon>malvids</taxon>
        <taxon>Malvales</taxon>
        <taxon>Malvaceae</taxon>
        <taxon>Helicteroideae</taxon>
        <taxon>Durio</taxon>
    </lineage>
</organism>
<feature type="transmembrane region" description="Helical" evidence="7">
    <location>
        <begin position="252"/>
        <end position="272"/>
    </location>
</feature>
<comment type="similarity">
    <text evidence="2">Belongs to the UPF0496 family.</text>
</comment>
<protein>
    <submittedName>
        <fullName evidence="9">UPF0496 protein At2g18630-like</fullName>
    </submittedName>
</protein>
<dbReference type="KEGG" id="dzi:111292446"/>